<evidence type="ECO:0000256" key="2">
    <source>
        <dbReference type="SAM" id="SignalP"/>
    </source>
</evidence>
<gene>
    <name evidence="4" type="ORF">H4687_004832</name>
</gene>
<dbReference type="Pfam" id="PF00144">
    <property type="entry name" value="Beta-lactamase"/>
    <property type="match status" value="1"/>
</dbReference>
<dbReference type="GeneID" id="86829395"/>
<organism evidence="4 5">
    <name type="scientific">Streptomyces stelliscabiei</name>
    <dbReference type="NCBI Taxonomy" id="146820"/>
    <lineage>
        <taxon>Bacteria</taxon>
        <taxon>Bacillati</taxon>
        <taxon>Actinomycetota</taxon>
        <taxon>Actinomycetes</taxon>
        <taxon>Kitasatosporales</taxon>
        <taxon>Streptomycetaceae</taxon>
        <taxon>Streptomyces</taxon>
    </lineage>
</organism>
<accession>A0A8I0TUV6</accession>
<dbReference type="InterPro" id="IPR050491">
    <property type="entry name" value="AmpC-like"/>
</dbReference>
<keyword evidence="4" id="KW-0645">Protease</keyword>
<dbReference type="AlphaFoldDB" id="A0A8I0TUV6"/>
<evidence type="ECO:0000313" key="5">
    <source>
        <dbReference type="Proteomes" id="UP000629287"/>
    </source>
</evidence>
<dbReference type="PANTHER" id="PTHR46825:SF7">
    <property type="entry name" value="D-ALANYL-D-ALANINE CARBOXYPEPTIDASE"/>
    <property type="match status" value="1"/>
</dbReference>
<keyword evidence="4" id="KW-0378">Hydrolase</keyword>
<keyword evidence="2" id="KW-0732">Signal</keyword>
<comment type="caution">
    <text evidence="4">The sequence shown here is derived from an EMBL/GenBank/DDBJ whole genome shotgun (WGS) entry which is preliminary data.</text>
</comment>
<dbReference type="EC" id="3.4.16.4" evidence="4"/>
<dbReference type="EMBL" id="JADBGF010000001">
    <property type="protein sequence ID" value="MBE1598703.1"/>
    <property type="molecule type" value="Genomic_DNA"/>
</dbReference>
<evidence type="ECO:0000313" key="4">
    <source>
        <dbReference type="EMBL" id="MBE1598703.1"/>
    </source>
</evidence>
<feature type="region of interest" description="Disordered" evidence="1">
    <location>
        <begin position="26"/>
        <end position="45"/>
    </location>
</feature>
<dbReference type="RefSeq" id="WP_046919570.1">
    <property type="nucleotide sequence ID" value="NZ_JADBGF010000001.1"/>
</dbReference>
<feature type="signal peptide" evidence="2">
    <location>
        <begin position="1"/>
        <end position="26"/>
    </location>
</feature>
<feature type="region of interest" description="Disordered" evidence="1">
    <location>
        <begin position="447"/>
        <end position="469"/>
    </location>
</feature>
<dbReference type="GO" id="GO:0009002">
    <property type="term" value="F:serine-type D-Ala-D-Ala carboxypeptidase activity"/>
    <property type="evidence" value="ECO:0007669"/>
    <property type="project" value="UniProtKB-EC"/>
</dbReference>
<dbReference type="InterPro" id="IPR001466">
    <property type="entry name" value="Beta-lactam-related"/>
</dbReference>
<sequence>MRITHLVGTALGTTLLLVTAVPTASAAPTAGNTTGSPAPGRGGLDRAELRDTLAAIPEAGMYGTYSSVRDGRARWTGAAGLADVDTGRKVTPNMRHRVGSITKTFTAVAIMQQVERGRISLDAPVTRYVPELFKGTGTDANARERGDAITVRMLLNHTSHIGDYVLGAFPSLQQNSTASLDEGRFRSIGPRELVRLGLAAPATGSPGAQPGSYSNTNYVMAGLILEKVTGQKASTYLTRHVIERAGLDDTSFPRTPYIKGPHSRMYESFYGLIDPPRDYSVYDMSWAYTAGAIVSTTDDLNRFYRLLLTGHLVGRASLAEMQRTVRVEIGPGSAIDYGLGIYPLDLPGCGRFWGHDGGVFGAGTSSFTGADGKRQLSMGYNLMKYQRLNEDGTELEPSPIDEALIVHMLKGLCPSLDTGEEPGEGSGAAMKSGIAAADVRRILPNGLPGVDLATGSSPMAPSPFRTPNS</sequence>
<reference evidence="4 5" key="1">
    <citation type="submission" date="2020-10" db="EMBL/GenBank/DDBJ databases">
        <title>Sequencing the genomes of 1000 actinobacteria strains.</title>
        <authorList>
            <person name="Klenk H.-P."/>
        </authorList>
    </citation>
    <scope>NUCLEOTIDE SEQUENCE [LARGE SCALE GENOMIC DNA]</scope>
    <source>
        <strain evidence="4 5">DSM 41803</strain>
    </source>
</reference>
<feature type="domain" description="Beta-lactamase-related" evidence="3">
    <location>
        <begin position="68"/>
        <end position="380"/>
    </location>
</feature>
<keyword evidence="5" id="KW-1185">Reference proteome</keyword>
<dbReference type="Proteomes" id="UP000629287">
    <property type="component" value="Unassembled WGS sequence"/>
</dbReference>
<evidence type="ECO:0000259" key="3">
    <source>
        <dbReference type="Pfam" id="PF00144"/>
    </source>
</evidence>
<dbReference type="SUPFAM" id="SSF56601">
    <property type="entry name" value="beta-lactamase/transpeptidase-like"/>
    <property type="match status" value="1"/>
</dbReference>
<feature type="compositionally biased region" description="Polar residues" evidence="1">
    <location>
        <begin position="454"/>
        <end position="469"/>
    </location>
</feature>
<feature type="chain" id="PRO_5034661801" evidence="2">
    <location>
        <begin position="27"/>
        <end position="469"/>
    </location>
</feature>
<dbReference type="PANTHER" id="PTHR46825">
    <property type="entry name" value="D-ALANYL-D-ALANINE-CARBOXYPEPTIDASE/ENDOPEPTIDASE AMPH"/>
    <property type="match status" value="1"/>
</dbReference>
<protein>
    <submittedName>
        <fullName evidence="4">D-alanyl-D-alanine carboxypeptidase</fullName>
        <ecNumber evidence="4">3.4.16.4</ecNumber>
    </submittedName>
</protein>
<dbReference type="OrthoDB" id="5177574at2"/>
<evidence type="ECO:0000256" key="1">
    <source>
        <dbReference type="SAM" id="MobiDB-lite"/>
    </source>
</evidence>
<dbReference type="Gene3D" id="3.40.710.10">
    <property type="entry name" value="DD-peptidase/beta-lactamase superfamily"/>
    <property type="match status" value="1"/>
</dbReference>
<proteinExistence type="predicted"/>
<dbReference type="InterPro" id="IPR012338">
    <property type="entry name" value="Beta-lactam/transpept-like"/>
</dbReference>
<keyword evidence="4" id="KW-0121">Carboxypeptidase</keyword>
<name>A0A8I0TUV6_9ACTN</name>